<dbReference type="KEGG" id="ara:Arad_7864"/>
<dbReference type="InterPro" id="IPR015813">
    <property type="entry name" value="Pyrv/PenolPyrv_kinase-like_dom"/>
</dbReference>
<dbReference type="Proteomes" id="UP000001600">
    <property type="component" value="Chromosome 2"/>
</dbReference>
<evidence type="ECO:0000256" key="1">
    <source>
        <dbReference type="ARBA" id="ARBA00023235"/>
    </source>
</evidence>
<dbReference type="Gene3D" id="3.20.20.60">
    <property type="entry name" value="Phosphoenolpyruvate-binding domains"/>
    <property type="match status" value="1"/>
</dbReference>
<dbReference type="GO" id="GO:0050188">
    <property type="term" value="F:phosphoenolpyruvate mutase activity"/>
    <property type="evidence" value="ECO:0007669"/>
    <property type="project" value="UniProtKB-EC"/>
</dbReference>
<dbReference type="EMBL" id="CP000629">
    <property type="protein sequence ID" value="ACM29273.1"/>
    <property type="molecule type" value="Genomic_DNA"/>
</dbReference>
<evidence type="ECO:0000256" key="3">
    <source>
        <dbReference type="ARBA" id="ARBA00038455"/>
    </source>
</evidence>
<dbReference type="PANTHER" id="PTHR42905:SF7">
    <property type="entry name" value="PHOSPHOENOLPYRUVATE PHOSPHOMUTASE"/>
    <property type="match status" value="1"/>
</dbReference>
<keyword evidence="4" id="KW-0670">Pyruvate</keyword>
<accession>B9JNZ3</accession>
<comment type="similarity">
    <text evidence="3">Belongs to the isocitrate lyase/PEP mutase superfamily. PEP mutase family.</text>
</comment>
<evidence type="ECO:0000256" key="2">
    <source>
        <dbReference type="ARBA" id="ARBA00024063"/>
    </source>
</evidence>
<dbReference type="CDD" id="cd00377">
    <property type="entry name" value="ICL_PEPM"/>
    <property type="match status" value="1"/>
</dbReference>
<protein>
    <recommendedName>
        <fullName evidence="2">phosphoenolpyruvate mutase</fullName>
        <ecNumber evidence="2">5.4.2.9</ecNumber>
    </recommendedName>
</protein>
<sequence>MELKSITPDVRRGALRALLEKRTFLRFLDIHNALSALIVEHTIVETENGSQSFDGMWASSLTDATARGMPDIEVVDVASRLGSLGEVMQVTSKPVIYDADTGGKAEHFAYTVRKLEWLGVSAAIVEDKTGVKRNSLYGTDVVQSQDTPDNFARKIAIAKKAQISQDFMLIARIESFILGKGLDDALMRAEAYLAAGADGIMIHSREKLPDEVFSFCRKYNRFVDRKPLIVVPSSFNMTTEQALADEGVNICIYANQLIRSAYPSMVETARSILTHSRSAERDNHMMPIQEILDLIPTTPFAETI</sequence>
<dbReference type="EC" id="5.4.2.9" evidence="2"/>
<name>B9JNZ3_RHIR8</name>
<dbReference type="InterPro" id="IPR039556">
    <property type="entry name" value="ICL/PEPM"/>
</dbReference>
<dbReference type="Pfam" id="PF13714">
    <property type="entry name" value="PEP_mutase"/>
    <property type="match status" value="1"/>
</dbReference>
<dbReference type="STRING" id="311403.Arad_7864"/>
<dbReference type="PANTHER" id="PTHR42905">
    <property type="entry name" value="PHOSPHOENOLPYRUVATE CARBOXYLASE"/>
    <property type="match status" value="1"/>
</dbReference>
<gene>
    <name evidence="4" type="ordered locus">Arad_7864</name>
</gene>
<dbReference type="NCBIfam" id="TIGR02320">
    <property type="entry name" value="PEP_mutase"/>
    <property type="match status" value="1"/>
</dbReference>
<keyword evidence="1" id="KW-0413">Isomerase</keyword>
<evidence type="ECO:0000313" key="5">
    <source>
        <dbReference type="Proteomes" id="UP000001600"/>
    </source>
</evidence>
<dbReference type="HOGENOM" id="CLU_027389_0_1_5"/>
<dbReference type="SUPFAM" id="SSF51621">
    <property type="entry name" value="Phosphoenolpyruvate/pyruvate domain"/>
    <property type="match status" value="1"/>
</dbReference>
<dbReference type="InterPro" id="IPR012698">
    <property type="entry name" value="PEnolPyrv_PMutase_core"/>
</dbReference>
<evidence type="ECO:0000313" key="4">
    <source>
        <dbReference type="EMBL" id="ACM29273.1"/>
    </source>
</evidence>
<dbReference type="RefSeq" id="WP_012649598.1">
    <property type="nucleotide sequence ID" value="NC_011983.1"/>
</dbReference>
<dbReference type="eggNOG" id="COG2513">
    <property type="taxonomic scope" value="Bacteria"/>
</dbReference>
<dbReference type="InterPro" id="IPR040442">
    <property type="entry name" value="Pyrv_kinase-like_dom_sf"/>
</dbReference>
<reference evidence="4 5" key="1">
    <citation type="journal article" date="2009" name="J. Bacteriol.">
        <title>Genome sequences of three Agrobacterium biovars help elucidate the evolution of multichromosome genomes in bacteria.</title>
        <authorList>
            <person name="Slater S.C."/>
            <person name="Goldman B.S."/>
            <person name="Goodner B."/>
            <person name="Setubal J.C."/>
            <person name="Farrand S.K."/>
            <person name="Nester E.W."/>
            <person name="Burr T.J."/>
            <person name="Banta L."/>
            <person name="Dickerman A.W."/>
            <person name="Paulsen I."/>
            <person name="Otten L."/>
            <person name="Suen G."/>
            <person name="Welch R."/>
            <person name="Almeida N.F."/>
            <person name="Arnold F."/>
            <person name="Burton O.T."/>
            <person name="Du Z."/>
            <person name="Ewing A."/>
            <person name="Godsy E."/>
            <person name="Heisel S."/>
            <person name="Houmiel K.L."/>
            <person name="Jhaveri J."/>
            <person name="Lu J."/>
            <person name="Miller N.M."/>
            <person name="Norton S."/>
            <person name="Chen Q."/>
            <person name="Phoolcharoen W."/>
            <person name="Ohlin V."/>
            <person name="Ondrusek D."/>
            <person name="Pride N."/>
            <person name="Stricklin S.L."/>
            <person name="Sun J."/>
            <person name="Wheeler C."/>
            <person name="Wilson L."/>
            <person name="Zhu H."/>
            <person name="Wood D.W."/>
        </authorList>
    </citation>
    <scope>NUCLEOTIDE SEQUENCE [LARGE SCALE GENOMIC DNA]</scope>
    <source>
        <strain evidence="5">K84 / ATCC BAA-868</strain>
    </source>
</reference>
<dbReference type="AlphaFoldDB" id="B9JNZ3"/>
<proteinExistence type="inferred from homology"/>
<organism evidence="4 5">
    <name type="scientific">Rhizobium rhizogenes (strain K84 / ATCC BAA-868)</name>
    <name type="common">Agrobacterium radiobacter</name>
    <dbReference type="NCBI Taxonomy" id="311403"/>
    <lineage>
        <taxon>Bacteria</taxon>
        <taxon>Pseudomonadati</taxon>
        <taxon>Pseudomonadota</taxon>
        <taxon>Alphaproteobacteria</taxon>
        <taxon>Hyphomicrobiales</taxon>
        <taxon>Rhizobiaceae</taxon>
        <taxon>Rhizobium/Agrobacterium group</taxon>
        <taxon>Rhizobium</taxon>
    </lineage>
</organism>